<evidence type="ECO:0000256" key="1">
    <source>
        <dbReference type="SAM" id="MobiDB-lite"/>
    </source>
</evidence>
<reference evidence="2" key="1">
    <citation type="submission" date="2023-10" db="EMBL/GenBank/DDBJ databases">
        <authorList>
            <person name="Chen Y."/>
            <person name="Shah S."/>
            <person name="Dougan E. K."/>
            <person name="Thang M."/>
            <person name="Chan C."/>
        </authorList>
    </citation>
    <scope>NUCLEOTIDE SEQUENCE [LARGE SCALE GENOMIC DNA]</scope>
</reference>
<gene>
    <name evidence="2" type="ORF">PCOR1329_LOCUS66802</name>
</gene>
<dbReference type="Proteomes" id="UP001189429">
    <property type="component" value="Unassembled WGS sequence"/>
</dbReference>
<feature type="compositionally biased region" description="Basic residues" evidence="1">
    <location>
        <begin position="64"/>
        <end position="75"/>
    </location>
</feature>
<name>A0ABN9WJG5_9DINO</name>
<organism evidence="2 3">
    <name type="scientific">Prorocentrum cordatum</name>
    <dbReference type="NCBI Taxonomy" id="2364126"/>
    <lineage>
        <taxon>Eukaryota</taxon>
        <taxon>Sar</taxon>
        <taxon>Alveolata</taxon>
        <taxon>Dinophyceae</taxon>
        <taxon>Prorocentrales</taxon>
        <taxon>Prorocentraceae</taxon>
        <taxon>Prorocentrum</taxon>
    </lineage>
</organism>
<proteinExistence type="predicted"/>
<accession>A0ABN9WJG5</accession>
<evidence type="ECO:0000313" key="3">
    <source>
        <dbReference type="Proteomes" id="UP001189429"/>
    </source>
</evidence>
<feature type="region of interest" description="Disordered" evidence="1">
    <location>
        <begin position="1"/>
        <end position="116"/>
    </location>
</feature>
<keyword evidence="3" id="KW-1185">Reference proteome</keyword>
<dbReference type="EMBL" id="CAUYUJ010018623">
    <property type="protein sequence ID" value="CAK0885091.1"/>
    <property type="molecule type" value="Genomic_DNA"/>
</dbReference>
<feature type="compositionally biased region" description="Acidic residues" evidence="1">
    <location>
        <begin position="105"/>
        <end position="116"/>
    </location>
</feature>
<comment type="caution">
    <text evidence="2">The sequence shown here is derived from an EMBL/GenBank/DDBJ whole genome shotgun (WGS) entry which is preliminary data.</text>
</comment>
<feature type="compositionally biased region" description="Basic and acidic residues" evidence="1">
    <location>
        <begin position="1"/>
        <end position="12"/>
    </location>
</feature>
<sequence length="116" mass="13115">MTFPDRFFDRPSHALSAPCSPGFGNPQVGASVSGAVGEPGRPFSEPPVRGLPIAARGQQPAARKPVHRRPLRRGAARPSGRRLGLQRPLGRRRRRRRRRRREKEEQEEEEEEPPKL</sequence>
<evidence type="ECO:0000313" key="2">
    <source>
        <dbReference type="EMBL" id="CAK0885091.1"/>
    </source>
</evidence>
<protein>
    <submittedName>
        <fullName evidence="2">Uncharacterized protein</fullName>
    </submittedName>
</protein>
<feature type="compositionally biased region" description="Basic residues" evidence="1">
    <location>
        <begin position="89"/>
        <end position="101"/>
    </location>
</feature>